<evidence type="ECO:0000256" key="1">
    <source>
        <dbReference type="ARBA" id="ARBA00005176"/>
    </source>
</evidence>
<keyword evidence="5" id="KW-0560">Oxidoreductase</keyword>
<dbReference type="InterPro" id="IPR016160">
    <property type="entry name" value="Ald_DH_CS_CYS"/>
</dbReference>
<accession>A0A225UVX2</accession>
<dbReference type="STRING" id="4795.A0A225UVX2"/>
<keyword evidence="9" id="KW-1185">Reference proteome</keyword>
<dbReference type="Pfam" id="PF00171">
    <property type="entry name" value="Aldedh"/>
    <property type="match status" value="1"/>
</dbReference>
<dbReference type="PANTHER" id="PTHR43353">
    <property type="entry name" value="SUCCINATE-SEMIALDEHYDE DEHYDROGENASE, MITOCHONDRIAL"/>
    <property type="match status" value="1"/>
</dbReference>
<dbReference type="FunFam" id="3.40.605.10:FF:000063">
    <property type="entry name" value="Succinate-semialdehyde dehydrogenase, mitochondrial"/>
    <property type="match status" value="1"/>
</dbReference>
<comment type="caution">
    <text evidence="8">The sequence shown here is derived from an EMBL/GenBank/DDBJ whole genome shotgun (WGS) entry which is preliminary data.</text>
</comment>
<evidence type="ECO:0000313" key="8">
    <source>
        <dbReference type="EMBL" id="OWY96928.1"/>
    </source>
</evidence>
<dbReference type="EC" id="1.2.1.24" evidence="3"/>
<dbReference type="PANTHER" id="PTHR43353:SF5">
    <property type="entry name" value="SUCCINATE-SEMIALDEHYDE DEHYDROGENASE, MITOCHONDRIAL"/>
    <property type="match status" value="1"/>
</dbReference>
<reference evidence="9" key="1">
    <citation type="submission" date="2017-03" db="EMBL/GenBank/DDBJ databases">
        <title>Phytopthora megakarya and P. palmivora, two closely related causual agents of cacao black pod achieved similar genome size and gene model numbers by different mechanisms.</title>
        <authorList>
            <person name="Ali S."/>
            <person name="Shao J."/>
            <person name="Larry D.J."/>
            <person name="Kronmiller B."/>
            <person name="Shen D."/>
            <person name="Strem M.D."/>
            <person name="Melnick R.L."/>
            <person name="Guiltinan M.J."/>
            <person name="Tyler B.M."/>
            <person name="Meinhardt L.W."/>
            <person name="Bailey B.A."/>
        </authorList>
    </citation>
    <scope>NUCLEOTIDE SEQUENCE [LARGE SCALE GENOMIC DNA]</scope>
    <source>
        <strain evidence="9">zdho120</strain>
    </source>
</reference>
<feature type="non-terminal residue" evidence="8">
    <location>
        <position position="1"/>
    </location>
</feature>
<dbReference type="Gene3D" id="3.40.605.10">
    <property type="entry name" value="Aldehyde Dehydrogenase, Chain A, domain 1"/>
    <property type="match status" value="1"/>
</dbReference>
<protein>
    <recommendedName>
        <fullName evidence="4">Succinate-semialdehyde dehydrogenase, mitochondrial</fullName>
        <ecNumber evidence="3">1.2.1.24</ecNumber>
    </recommendedName>
    <alternativeName>
        <fullName evidence="6">NAD(+)-dependent succinic semialdehyde dehydrogenase</fullName>
    </alternativeName>
</protein>
<evidence type="ECO:0000256" key="6">
    <source>
        <dbReference type="ARBA" id="ARBA00030806"/>
    </source>
</evidence>
<feature type="domain" description="Aldehyde dehydrogenase" evidence="7">
    <location>
        <begin position="1"/>
        <end position="340"/>
    </location>
</feature>
<dbReference type="PROSITE" id="PS00070">
    <property type="entry name" value="ALDEHYDE_DEHYDR_CYS"/>
    <property type="match status" value="1"/>
</dbReference>
<dbReference type="OrthoDB" id="310895at2759"/>
<evidence type="ECO:0000259" key="7">
    <source>
        <dbReference type="Pfam" id="PF00171"/>
    </source>
</evidence>
<evidence type="ECO:0000256" key="2">
    <source>
        <dbReference type="ARBA" id="ARBA00009986"/>
    </source>
</evidence>
<dbReference type="InterPro" id="IPR016163">
    <property type="entry name" value="Ald_DH_C"/>
</dbReference>
<sequence>VMKEPVGVCGIISPWNFPYAILGLCLGPPLAAGCTTVIKPAGETPLSMLALAKLAEDVGFPRGIINVVTAPRDKSEEIGRVLTSSRDVKKITFAGSTQVGKWLMRHASDTVKSLSLKLGGNAPFIVFEDADLEEALDGLIRTKFRNTGQACIASNRIFVHESVYETFASKVGERVKSLRMGLPLEHGVQLGPLIGPSAVKKVAGLVEDAVAKGGKVLVGGKVSDLGKNFYEATVLTDVNESMRIYYEEIFGPVIPLFVFSSEDEVIRKASDTQAGLAGFFYTQDTARMFRVAGELECGMVGVNSALVNHVGAPYGGIKESGIGRGGSAESLDEYLETKMVCIRGMY</sequence>
<dbReference type="Proteomes" id="UP000198211">
    <property type="component" value="Unassembled WGS sequence"/>
</dbReference>
<comment type="pathway">
    <text evidence="1">Amino-acid degradation; 4-aminobutanoate degradation.</text>
</comment>
<proteinExistence type="inferred from homology"/>
<dbReference type="GO" id="GO:0009450">
    <property type="term" value="P:gamma-aminobutyric acid catabolic process"/>
    <property type="evidence" value="ECO:0007669"/>
    <property type="project" value="TreeGrafter"/>
</dbReference>
<dbReference type="GO" id="GO:0004777">
    <property type="term" value="F:succinate-semialdehyde dehydrogenase (NAD+) activity"/>
    <property type="evidence" value="ECO:0007669"/>
    <property type="project" value="UniProtKB-EC"/>
</dbReference>
<dbReference type="InterPro" id="IPR016161">
    <property type="entry name" value="Ald_DH/histidinol_DH"/>
</dbReference>
<comment type="similarity">
    <text evidence="2">Belongs to the aldehyde dehydrogenase family.</text>
</comment>
<dbReference type="InterPro" id="IPR015590">
    <property type="entry name" value="Aldehyde_DH_dom"/>
</dbReference>
<gene>
    <name evidence="8" type="ORF">PHMEG_00032676</name>
</gene>
<evidence type="ECO:0000313" key="9">
    <source>
        <dbReference type="Proteomes" id="UP000198211"/>
    </source>
</evidence>
<dbReference type="SUPFAM" id="SSF53720">
    <property type="entry name" value="ALDH-like"/>
    <property type="match status" value="1"/>
</dbReference>
<dbReference type="FunFam" id="3.40.309.10:FF:000004">
    <property type="entry name" value="Succinate-semialdehyde dehydrogenase I"/>
    <property type="match status" value="1"/>
</dbReference>
<evidence type="ECO:0000256" key="5">
    <source>
        <dbReference type="ARBA" id="ARBA00023002"/>
    </source>
</evidence>
<dbReference type="InterPro" id="IPR016162">
    <property type="entry name" value="Ald_DH_N"/>
</dbReference>
<evidence type="ECO:0000256" key="3">
    <source>
        <dbReference type="ARBA" id="ARBA00013051"/>
    </source>
</evidence>
<evidence type="ECO:0000256" key="4">
    <source>
        <dbReference type="ARBA" id="ARBA00019842"/>
    </source>
</evidence>
<name>A0A225UVX2_9STRA</name>
<dbReference type="InterPro" id="IPR050740">
    <property type="entry name" value="Aldehyde_DH_Superfamily"/>
</dbReference>
<dbReference type="Gene3D" id="3.40.309.10">
    <property type="entry name" value="Aldehyde Dehydrogenase, Chain A, domain 2"/>
    <property type="match status" value="1"/>
</dbReference>
<dbReference type="AlphaFoldDB" id="A0A225UVX2"/>
<organism evidence="8 9">
    <name type="scientific">Phytophthora megakarya</name>
    <dbReference type="NCBI Taxonomy" id="4795"/>
    <lineage>
        <taxon>Eukaryota</taxon>
        <taxon>Sar</taxon>
        <taxon>Stramenopiles</taxon>
        <taxon>Oomycota</taxon>
        <taxon>Peronosporomycetes</taxon>
        <taxon>Peronosporales</taxon>
        <taxon>Peronosporaceae</taxon>
        <taxon>Phytophthora</taxon>
    </lineage>
</organism>
<dbReference type="EMBL" id="NBNE01011049">
    <property type="protein sequence ID" value="OWY96928.1"/>
    <property type="molecule type" value="Genomic_DNA"/>
</dbReference>